<name>A0ABX0UCI9_9FLAO</name>
<dbReference type="InterPro" id="IPR017850">
    <property type="entry name" value="Alkaline_phosphatase_core_sf"/>
</dbReference>
<protein>
    <submittedName>
        <fullName evidence="1">Uncharacterized protein</fullName>
    </submittedName>
</protein>
<reference evidence="1 2" key="1">
    <citation type="submission" date="2020-03" db="EMBL/GenBank/DDBJ databases">
        <title>Genomic Encyclopedia of Type Strains, Phase IV (KMG-IV): sequencing the most valuable type-strain genomes for metagenomic binning, comparative biology and taxonomic classification.</title>
        <authorList>
            <person name="Goeker M."/>
        </authorList>
    </citation>
    <scope>NUCLEOTIDE SEQUENCE [LARGE SCALE GENOMIC DNA]</scope>
    <source>
        <strain evidence="1 2">DSM 101599</strain>
    </source>
</reference>
<evidence type="ECO:0000313" key="1">
    <source>
        <dbReference type="EMBL" id="NIJ46542.1"/>
    </source>
</evidence>
<accession>A0ABX0UCI9</accession>
<dbReference type="EMBL" id="JAASQL010000008">
    <property type="protein sequence ID" value="NIJ46542.1"/>
    <property type="molecule type" value="Genomic_DNA"/>
</dbReference>
<sequence>MRKEFFKDGNSELYNLQKDLLETKNLAEIEVKKAKKLLKQLQKWRVSVGLKCQF</sequence>
<keyword evidence="2" id="KW-1185">Reference proteome</keyword>
<dbReference type="SUPFAM" id="SSF53649">
    <property type="entry name" value="Alkaline phosphatase-like"/>
    <property type="match status" value="1"/>
</dbReference>
<dbReference type="Proteomes" id="UP000745859">
    <property type="component" value="Unassembled WGS sequence"/>
</dbReference>
<dbReference type="RefSeq" id="WP_167190856.1">
    <property type="nucleotide sequence ID" value="NZ_JAASQL010000008.1"/>
</dbReference>
<gene>
    <name evidence="1" type="ORF">FHR24_003031</name>
</gene>
<proteinExistence type="predicted"/>
<comment type="caution">
    <text evidence="1">The sequence shown here is derived from an EMBL/GenBank/DDBJ whole genome shotgun (WGS) entry which is preliminary data.</text>
</comment>
<dbReference type="Gene3D" id="3.30.1120.10">
    <property type="match status" value="1"/>
</dbReference>
<organism evidence="1 2">
    <name type="scientific">Wenyingzhuangia heitensis</name>
    <dbReference type="NCBI Taxonomy" id="1487859"/>
    <lineage>
        <taxon>Bacteria</taxon>
        <taxon>Pseudomonadati</taxon>
        <taxon>Bacteroidota</taxon>
        <taxon>Flavobacteriia</taxon>
        <taxon>Flavobacteriales</taxon>
        <taxon>Flavobacteriaceae</taxon>
        <taxon>Wenyingzhuangia</taxon>
    </lineage>
</organism>
<evidence type="ECO:0000313" key="2">
    <source>
        <dbReference type="Proteomes" id="UP000745859"/>
    </source>
</evidence>